<comment type="catalytic activity">
    <reaction evidence="1">
        <text>3-hydroxy-2-methylpropanoyl-CoA + H2O = 3-hydroxy-2-methylpropanoate + CoA + H(+)</text>
        <dbReference type="Rhea" id="RHEA:20888"/>
        <dbReference type="ChEBI" id="CHEBI:11805"/>
        <dbReference type="ChEBI" id="CHEBI:15377"/>
        <dbReference type="ChEBI" id="CHEBI:15378"/>
        <dbReference type="ChEBI" id="CHEBI:57287"/>
        <dbReference type="ChEBI" id="CHEBI:57340"/>
        <dbReference type="EC" id="3.1.2.4"/>
    </reaction>
</comment>
<keyword evidence="7" id="KW-0101">Branched-chain amino acid catabolism</keyword>
<dbReference type="GO" id="GO:0003860">
    <property type="term" value="F:3-hydroxyisobutyryl-CoA hydrolase activity"/>
    <property type="evidence" value="ECO:0007669"/>
    <property type="project" value="UniProtKB-EC"/>
</dbReference>
<proteinExistence type="inferred from homology"/>
<comment type="subcellular location">
    <subcellularLocation>
        <location evidence="2">Mitochondrion</location>
    </subcellularLocation>
</comment>
<gene>
    <name evidence="14" type="ORF">OTI717_LOCUS4225</name>
    <name evidence="13" type="ORF">RFH988_LOCUS35446</name>
</gene>
<dbReference type="Proteomes" id="UP000663882">
    <property type="component" value="Unassembled WGS sequence"/>
</dbReference>
<dbReference type="Pfam" id="PF16113">
    <property type="entry name" value="ECH_2"/>
    <property type="match status" value="1"/>
</dbReference>
<sequence>MFRSISQLCFLKSYPKLNIYSLLSIGKVLDKKTADTSNDVIFKYINEAGIIQLNKPEMLNVITFEINRRISSKVKEWEKDGKTKLVIIKNTGSKAFSVGGNIKILVQLVKTQNENILFQGLREMYELNYFIGTYKLPYIAFINGLTMGGGCGLSIHGPFRVATEKTIVAMPETAIGLFPDVGASHFLSRLPNNLGVFLGLTGHRLHGIDTVHAGLATHFIPTNRLEEVEQKLVDISNANYDSVKEILDKYCETIKSQSSFSLQEYLPLINQIFSIDTKNVETIFEELKSNGSQFASKQLSILQKMSPTSLKITLEQLKRGKKFDLKECLKMEYYIIQHRVKTYDFFEGVRAMVIDKDNKPQWQPSQLEDISNEEIANYFSKLSSDKELQL</sequence>
<evidence type="ECO:0000256" key="3">
    <source>
        <dbReference type="ARBA" id="ARBA00005109"/>
    </source>
</evidence>
<dbReference type="PANTHER" id="PTHR43176">
    <property type="entry name" value="3-HYDROXYISOBUTYRYL-COA HYDROLASE-RELATED"/>
    <property type="match status" value="1"/>
</dbReference>
<dbReference type="CDD" id="cd06558">
    <property type="entry name" value="crotonase-like"/>
    <property type="match status" value="1"/>
</dbReference>
<evidence type="ECO:0000256" key="1">
    <source>
        <dbReference type="ARBA" id="ARBA00001709"/>
    </source>
</evidence>
<dbReference type="FunFam" id="3.90.226.10:FF:000026">
    <property type="entry name" value="3-hydroxyisobutyryl-CoA hydrolase, mitochondrial"/>
    <property type="match status" value="1"/>
</dbReference>
<comment type="similarity">
    <text evidence="4">Belongs to the enoyl-CoA hydratase/isomerase family.</text>
</comment>
<protein>
    <recommendedName>
        <fullName evidence="6">3-hydroxyisobutyryl-CoA hydrolase, mitochondrial</fullName>
        <ecNumber evidence="5">3.1.2.4</ecNumber>
    </recommendedName>
    <alternativeName>
        <fullName evidence="11">3-hydroxyisobutyryl-coenzyme A hydrolase</fullName>
    </alternativeName>
</protein>
<dbReference type="InterPro" id="IPR045004">
    <property type="entry name" value="ECH_dom"/>
</dbReference>
<dbReference type="GO" id="GO:0005739">
    <property type="term" value="C:mitochondrion"/>
    <property type="evidence" value="ECO:0007669"/>
    <property type="project" value="UniProtKB-SubCell"/>
</dbReference>
<dbReference type="EMBL" id="CAJNOO010005396">
    <property type="protein sequence ID" value="CAF1416867.1"/>
    <property type="molecule type" value="Genomic_DNA"/>
</dbReference>
<reference evidence="14" key="1">
    <citation type="submission" date="2021-02" db="EMBL/GenBank/DDBJ databases">
        <authorList>
            <person name="Nowell W R."/>
        </authorList>
    </citation>
    <scope>NUCLEOTIDE SEQUENCE</scope>
</reference>
<evidence type="ECO:0000256" key="11">
    <source>
        <dbReference type="ARBA" id="ARBA00031181"/>
    </source>
</evidence>
<evidence type="ECO:0000256" key="9">
    <source>
        <dbReference type="ARBA" id="ARBA00023128"/>
    </source>
</evidence>
<evidence type="ECO:0000313" key="13">
    <source>
        <dbReference type="EMBL" id="CAF1416867.1"/>
    </source>
</evidence>
<dbReference type="EC" id="3.1.2.4" evidence="5"/>
<accession>A0A818JSD8</accession>
<evidence type="ECO:0000256" key="6">
    <source>
        <dbReference type="ARBA" id="ARBA00016714"/>
    </source>
</evidence>
<evidence type="ECO:0000259" key="12">
    <source>
        <dbReference type="Pfam" id="PF16113"/>
    </source>
</evidence>
<comment type="caution">
    <text evidence="14">The sequence shown here is derived from an EMBL/GenBank/DDBJ whole genome shotgun (WGS) entry which is preliminary data.</text>
</comment>
<dbReference type="SUPFAM" id="SSF52096">
    <property type="entry name" value="ClpP/crotonase"/>
    <property type="match status" value="1"/>
</dbReference>
<dbReference type="OrthoDB" id="1737613at2759"/>
<evidence type="ECO:0000256" key="5">
    <source>
        <dbReference type="ARBA" id="ARBA00011915"/>
    </source>
</evidence>
<dbReference type="NCBIfam" id="NF004127">
    <property type="entry name" value="PRK05617.1"/>
    <property type="match status" value="1"/>
</dbReference>
<dbReference type="InterPro" id="IPR029045">
    <property type="entry name" value="ClpP/crotonase-like_dom_sf"/>
</dbReference>
<dbReference type="GO" id="GO:0006574">
    <property type="term" value="P:L-valine catabolic process"/>
    <property type="evidence" value="ECO:0007669"/>
    <property type="project" value="UniProtKB-UniPathway"/>
</dbReference>
<dbReference type="Gene3D" id="3.90.226.10">
    <property type="entry name" value="2-enoyl-CoA Hydratase, Chain A, domain 1"/>
    <property type="match status" value="1"/>
</dbReference>
<dbReference type="InterPro" id="IPR032259">
    <property type="entry name" value="HIBYL-CoA-H"/>
</dbReference>
<dbReference type="EMBL" id="CAJOAX010000249">
    <property type="protein sequence ID" value="CAF3549474.1"/>
    <property type="molecule type" value="Genomic_DNA"/>
</dbReference>
<name>A0A818JSD8_9BILA</name>
<evidence type="ECO:0000256" key="10">
    <source>
        <dbReference type="ARBA" id="ARBA00024871"/>
    </source>
</evidence>
<evidence type="ECO:0000313" key="14">
    <source>
        <dbReference type="EMBL" id="CAF3549474.1"/>
    </source>
</evidence>
<evidence type="ECO:0000256" key="2">
    <source>
        <dbReference type="ARBA" id="ARBA00004173"/>
    </source>
</evidence>
<dbReference type="Proteomes" id="UP000663823">
    <property type="component" value="Unassembled WGS sequence"/>
</dbReference>
<comment type="pathway">
    <text evidence="3">Amino-acid degradation; L-valine degradation.</text>
</comment>
<evidence type="ECO:0000313" key="15">
    <source>
        <dbReference type="Proteomes" id="UP000663823"/>
    </source>
</evidence>
<organism evidence="14 15">
    <name type="scientific">Rotaria sordida</name>
    <dbReference type="NCBI Taxonomy" id="392033"/>
    <lineage>
        <taxon>Eukaryota</taxon>
        <taxon>Metazoa</taxon>
        <taxon>Spiralia</taxon>
        <taxon>Gnathifera</taxon>
        <taxon>Rotifera</taxon>
        <taxon>Eurotatoria</taxon>
        <taxon>Bdelloidea</taxon>
        <taxon>Philodinida</taxon>
        <taxon>Philodinidae</taxon>
        <taxon>Rotaria</taxon>
    </lineage>
</organism>
<feature type="domain" description="Enoyl-CoA hydratase/isomerase" evidence="12">
    <location>
        <begin position="49"/>
        <end position="379"/>
    </location>
</feature>
<dbReference type="UniPathway" id="UPA00362"/>
<dbReference type="PANTHER" id="PTHR43176:SF3">
    <property type="entry name" value="3-HYDROXYISOBUTYRYL-COA HYDROLASE, MITOCHONDRIAL"/>
    <property type="match status" value="1"/>
</dbReference>
<evidence type="ECO:0000256" key="4">
    <source>
        <dbReference type="ARBA" id="ARBA00005254"/>
    </source>
</evidence>
<comment type="function">
    <text evidence="10">Hydrolyzes 3-hydroxyisobutyryl-CoA (HIBYL-CoA), a saline catabolite. Has high activity toward isobutyryl-CoA. Could be an isobutyryl-CoA dehydrogenase that functions in valine catabolism. Also hydrolyzes 3-hydroxypropanoyl-CoA.</text>
</comment>
<keyword evidence="9" id="KW-0496">Mitochondrion</keyword>
<evidence type="ECO:0000256" key="8">
    <source>
        <dbReference type="ARBA" id="ARBA00022801"/>
    </source>
</evidence>
<keyword evidence="8" id="KW-0378">Hydrolase</keyword>
<dbReference type="AlphaFoldDB" id="A0A818JSD8"/>
<evidence type="ECO:0000256" key="7">
    <source>
        <dbReference type="ARBA" id="ARBA00022456"/>
    </source>
</evidence>